<comment type="pathway">
    <text evidence="2">Lipid metabolism.</text>
</comment>
<proteinExistence type="inferred from homology"/>
<evidence type="ECO:0000259" key="11">
    <source>
        <dbReference type="Pfam" id="PF03007"/>
    </source>
</evidence>
<gene>
    <name evidence="13" type="ORF">J3U87_04200</name>
</gene>
<keyword evidence="14" id="KW-1185">Reference proteome</keyword>
<feature type="domain" description="O-acyltransferase WSD1 C-terminal" evidence="12">
    <location>
        <begin position="315"/>
        <end position="456"/>
    </location>
</feature>
<keyword evidence="9" id="KW-0012">Acyltransferase</keyword>
<dbReference type="Gene3D" id="3.30.559.10">
    <property type="entry name" value="Chloramphenicol acetyltransferase-like domain"/>
    <property type="match status" value="1"/>
</dbReference>
<comment type="catalytic activity">
    <reaction evidence="10">
        <text>an acyl-CoA + a 1,2-diacyl-sn-glycerol = a triacyl-sn-glycerol + CoA</text>
        <dbReference type="Rhea" id="RHEA:10868"/>
        <dbReference type="ChEBI" id="CHEBI:17815"/>
        <dbReference type="ChEBI" id="CHEBI:57287"/>
        <dbReference type="ChEBI" id="CHEBI:58342"/>
        <dbReference type="ChEBI" id="CHEBI:64615"/>
        <dbReference type="EC" id="2.3.1.20"/>
    </reaction>
</comment>
<keyword evidence="5" id="KW-0444">Lipid biosynthesis</keyword>
<evidence type="ECO:0000256" key="7">
    <source>
        <dbReference type="ARBA" id="ARBA00022798"/>
    </source>
</evidence>
<dbReference type="SUPFAM" id="SSF52777">
    <property type="entry name" value="CoA-dependent acyltransferases"/>
    <property type="match status" value="1"/>
</dbReference>
<evidence type="ECO:0000256" key="10">
    <source>
        <dbReference type="ARBA" id="ARBA00048109"/>
    </source>
</evidence>
<dbReference type="UniPathway" id="UPA00282"/>
<dbReference type="PANTHER" id="PTHR31650:SF1">
    <property type="entry name" value="WAX ESTER SYNTHASE_DIACYLGLYCEROL ACYLTRANSFERASE 4-RELATED"/>
    <property type="match status" value="1"/>
</dbReference>
<dbReference type="InterPro" id="IPR009721">
    <property type="entry name" value="O-acyltransferase_WSD1_C"/>
</dbReference>
<evidence type="ECO:0000256" key="2">
    <source>
        <dbReference type="ARBA" id="ARBA00005189"/>
    </source>
</evidence>
<dbReference type="InterPro" id="IPR023213">
    <property type="entry name" value="CAT-like_dom_sf"/>
</dbReference>
<keyword evidence="7" id="KW-0319">Glycerol metabolism</keyword>
<dbReference type="GO" id="GO:0006071">
    <property type="term" value="P:glycerol metabolic process"/>
    <property type="evidence" value="ECO:0007669"/>
    <property type="project" value="UniProtKB-KW"/>
</dbReference>
<comment type="pathway">
    <text evidence="1">Glycerolipid metabolism; triacylglycerol biosynthesis.</text>
</comment>
<dbReference type="Pfam" id="PF06974">
    <property type="entry name" value="WS_DGAT_C"/>
    <property type="match status" value="1"/>
</dbReference>
<evidence type="ECO:0000256" key="9">
    <source>
        <dbReference type="ARBA" id="ARBA00023315"/>
    </source>
</evidence>
<dbReference type="GO" id="GO:0005886">
    <property type="term" value="C:plasma membrane"/>
    <property type="evidence" value="ECO:0007669"/>
    <property type="project" value="TreeGrafter"/>
</dbReference>
<evidence type="ECO:0000256" key="5">
    <source>
        <dbReference type="ARBA" id="ARBA00022516"/>
    </source>
</evidence>
<dbReference type="EC" id="2.3.1.20" evidence="4"/>
<feature type="domain" description="O-acyltransferase WSD1-like N-terminal" evidence="11">
    <location>
        <begin position="9"/>
        <end position="272"/>
    </location>
</feature>
<evidence type="ECO:0000313" key="13">
    <source>
        <dbReference type="EMBL" id="QTD51650.1"/>
    </source>
</evidence>
<evidence type="ECO:0000256" key="8">
    <source>
        <dbReference type="ARBA" id="ARBA00023098"/>
    </source>
</evidence>
<accession>A0A8A4TQ14</accession>
<evidence type="ECO:0000256" key="1">
    <source>
        <dbReference type="ARBA" id="ARBA00004771"/>
    </source>
</evidence>
<dbReference type="KEGG" id="scor:J3U87_04200"/>
<dbReference type="InterPro" id="IPR045034">
    <property type="entry name" value="O-acyltransferase_WSD1-like"/>
</dbReference>
<dbReference type="AlphaFoldDB" id="A0A8A4TQ14"/>
<protein>
    <recommendedName>
        <fullName evidence="4">diacylglycerol O-acyltransferase</fullName>
        <ecNumber evidence="4">2.3.1.20</ecNumber>
    </recommendedName>
</protein>
<dbReference type="GO" id="GO:0019432">
    <property type="term" value="P:triglyceride biosynthetic process"/>
    <property type="evidence" value="ECO:0007669"/>
    <property type="project" value="UniProtKB-UniPathway"/>
</dbReference>
<dbReference type="RefSeq" id="WP_237381776.1">
    <property type="nucleotide sequence ID" value="NZ_CP071793.1"/>
</dbReference>
<dbReference type="PANTHER" id="PTHR31650">
    <property type="entry name" value="O-ACYLTRANSFERASE (WSD1-LIKE) FAMILY PROTEIN"/>
    <property type="match status" value="1"/>
</dbReference>
<sequence length="464" mass="51620">MSPLQSTPMTNVDAAWRHMEEPDNLMMVSGVMHFEKPIDPQHLRNTLRERLLSYARFRQRVTDKPILKTPHWEEDPDFDLEKHISEETLPQPADRQVLQARCSELLSQPLDFSRPLWHVHILHGYGDGNALFMRIHHCIADGIALISVLISLTGDSPETSMAERKPKRPRLSSTGNLFQQAAKAWDTTIKVSEQFVQESIGVLSHPSRILDLAKQGTNGAFQAASLVLKSPDPQTIFRGELSVAKVASWSNPVSLTDVKAIRKVTGGTVNDVLLTAMTGGLRRYLMDREEDVSDLNFRAAVPVNVRPLDKMEELGNQFGLVFLSLPVGIADPLDRLFELKKRMDYIKESGQAVVAFGMLKAVGMTPADIQKIIVNVFGAKTTCVMTNVPGPKQPLYLAGSQISDMMFWVPCSGRLGMGISILSYAGQVRLGVATDAGLIPDPEQIIEGFYREMDELMKLVHQVE</sequence>
<evidence type="ECO:0000256" key="4">
    <source>
        <dbReference type="ARBA" id="ARBA00013244"/>
    </source>
</evidence>
<dbReference type="Pfam" id="PF03007">
    <property type="entry name" value="WS_DGAT_cat"/>
    <property type="match status" value="1"/>
</dbReference>
<comment type="similarity">
    <text evidence="3">Belongs to the long-chain O-acyltransferase family.</text>
</comment>
<reference evidence="13" key="1">
    <citation type="submission" date="2021-03" db="EMBL/GenBank/DDBJ databases">
        <title>Acanthopleuribacteraceae sp. M133.</title>
        <authorList>
            <person name="Wang G."/>
        </authorList>
    </citation>
    <scope>NUCLEOTIDE SEQUENCE</scope>
    <source>
        <strain evidence="13">M133</strain>
    </source>
</reference>
<name>A0A8A4TQ14_SULCO</name>
<evidence type="ECO:0000256" key="3">
    <source>
        <dbReference type="ARBA" id="ARBA00009587"/>
    </source>
</evidence>
<dbReference type="InterPro" id="IPR004255">
    <property type="entry name" value="O-acyltransferase_WSD1_N"/>
</dbReference>
<dbReference type="EMBL" id="CP071793">
    <property type="protein sequence ID" value="QTD51650.1"/>
    <property type="molecule type" value="Genomic_DNA"/>
</dbReference>
<keyword evidence="8" id="KW-0443">Lipid metabolism</keyword>
<dbReference type="GO" id="GO:0004144">
    <property type="term" value="F:diacylglycerol O-acyltransferase activity"/>
    <property type="evidence" value="ECO:0007669"/>
    <property type="project" value="UniProtKB-EC"/>
</dbReference>
<dbReference type="Proteomes" id="UP000663929">
    <property type="component" value="Chromosome"/>
</dbReference>
<evidence type="ECO:0000313" key="14">
    <source>
        <dbReference type="Proteomes" id="UP000663929"/>
    </source>
</evidence>
<evidence type="ECO:0000259" key="12">
    <source>
        <dbReference type="Pfam" id="PF06974"/>
    </source>
</evidence>
<dbReference type="NCBIfam" id="TIGR02946">
    <property type="entry name" value="acyl_WS_DGAT"/>
    <property type="match status" value="1"/>
</dbReference>
<dbReference type="InterPro" id="IPR014292">
    <property type="entry name" value="Acyl_transf_WS/DGAT"/>
</dbReference>
<keyword evidence="6" id="KW-0808">Transferase</keyword>
<evidence type="ECO:0000256" key="6">
    <source>
        <dbReference type="ARBA" id="ARBA00022679"/>
    </source>
</evidence>
<organism evidence="13 14">
    <name type="scientific">Sulfidibacter corallicola</name>
    <dbReference type="NCBI Taxonomy" id="2818388"/>
    <lineage>
        <taxon>Bacteria</taxon>
        <taxon>Pseudomonadati</taxon>
        <taxon>Acidobacteriota</taxon>
        <taxon>Holophagae</taxon>
        <taxon>Acanthopleuribacterales</taxon>
        <taxon>Acanthopleuribacteraceae</taxon>
        <taxon>Sulfidibacter</taxon>
    </lineage>
</organism>